<reference evidence="2 3" key="1">
    <citation type="journal article" date="2021" name="Int. J. Syst. Evol. Microbiol.">
        <title>Amazonocrinis nigriterrae gen. nov., sp. nov., Atlanticothrix silvestris gen. nov., sp. nov. and Dendronalium phyllosphericum gen. nov., sp. nov., nostocacean cyanobacteria from Brazilian environments.</title>
        <authorList>
            <person name="Alvarenga D.O."/>
            <person name="Andreote A.P.D."/>
            <person name="Branco L.H.Z."/>
            <person name="Delbaje E."/>
            <person name="Cruz R.B."/>
            <person name="Varani A.M."/>
            <person name="Fiore M.F."/>
        </authorList>
    </citation>
    <scope>NUCLEOTIDE SEQUENCE [LARGE SCALE GENOMIC DNA]</scope>
    <source>
        <strain evidence="2 3">CENA67</strain>
    </source>
</reference>
<dbReference type="GO" id="GO:0016740">
    <property type="term" value="F:transferase activity"/>
    <property type="evidence" value="ECO:0007669"/>
    <property type="project" value="UniProtKB-KW"/>
</dbReference>
<evidence type="ECO:0000259" key="1">
    <source>
        <dbReference type="Pfam" id="PF04230"/>
    </source>
</evidence>
<gene>
    <name evidence="2" type="ORF">I8748_29610</name>
</gene>
<feature type="domain" description="Polysaccharide pyruvyl transferase" evidence="1">
    <location>
        <begin position="15"/>
        <end position="265"/>
    </location>
</feature>
<dbReference type="InterPro" id="IPR007345">
    <property type="entry name" value="Polysacch_pyruvyl_Trfase"/>
</dbReference>
<keyword evidence="2" id="KW-0808">Transferase</keyword>
<dbReference type="PANTHER" id="PTHR36836">
    <property type="entry name" value="COLANIC ACID BIOSYNTHESIS PROTEIN WCAK"/>
    <property type="match status" value="1"/>
</dbReference>
<dbReference type="EMBL" id="JAECZC010000086">
    <property type="protein sequence ID" value="MBH8566266.1"/>
    <property type="molecule type" value="Genomic_DNA"/>
</dbReference>
<dbReference type="PANTHER" id="PTHR36836:SF1">
    <property type="entry name" value="COLANIC ACID BIOSYNTHESIS PROTEIN WCAK"/>
    <property type="match status" value="1"/>
</dbReference>
<name>A0A8J7LC96_9NOST</name>
<comment type="caution">
    <text evidence="2">The sequence shown here is derived from an EMBL/GenBank/DDBJ whole genome shotgun (WGS) entry which is preliminary data.</text>
</comment>
<dbReference type="Proteomes" id="UP000632766">
    <property type="component" value="Unassembled WGS sequence"/>
</dbReference>
<organism evidence="2 3">
    <name type="scientific">Amazonocrinis nigriterrae CENA67</name>
    <dbReference type="NCBI Taxonomy" id="2794033"/>
    <lineage>
        <taxon>Bacteria</taxon>
        <taxon>Bacillati</taxon>
        <taxon>Cyanobacteriota</taxon>
        <taxon>Cyanophyceae</taxon>
        <taxon>Nostocales</taxon>
        <taxon>Nostocaceae</taxon>
        <taxon>Amazonocrinis</taxon>
        <taxon>Amazonocrinis nigriterrae</taxon>
    </lineage>
</organism>
<dbReference type="RefSeq" id="WP_198128025.1">
    <property type="nucleotide sequence ID" value="NZ_JAECZC010000086.1"/>
</dbReference>
<sequence>MKLITILDTAACSSNIGDQIIMDAVNRNLNDLFPDAFFLRTHTHDVISKTSYRYIQTSEFVIVGGTNLLSSNMNSYNQWKVSLWDSLFVKDIILMGVGWWQYQKKPNSYTNILYNRLLNKNYFHSVRDGYSEQNLKSIGITNVINTSCPTMWSLTEDHCTKIPTKKSNAVLVTFTEYNQKLDYDTKLINILSQEYEKIYFWTQQPKDYEYTRSICGDSVVYLKPNLKALDEILSSGHIDYVGTRLHAGVRALQHQRRTLILSVDNRAVEIAKDTNLPTVKREDIESISSWINSSYETRIKLPLDNINEWKNQFRE</sequence>
<accession>A0A8J7LC96</accession>
<evidence type="ECO:0000313" key="3">
    <source>
        <dbReference type="Proteomes" id="UP000632766"/>
    </source>
</evidence>
<protein>
    <submittedName>
        <fullName evidence="2">Polysaccharide pyruvyl transferase family protein</fullName>
    </submittedName>
</protein>
<dbReference type="Pfam" id="PF04230">
    <property type="entry name" value="PS_pyruv_trans"/>
    <property type="match status" value="1"/>
</dbReference>
<dbReference type="AlphaFoldDB" id="A0A8J7LC96"/>
<evidence type="ECO:0000313" key="2">
    <source>
        <dbReference type="EMBL" id="MBH8566266.1"/>
    </source>
</evidence>
<proteinExistence type="predicted"/>
<keyword evidence="3" id="KW-1185">Reference proteome</keyword>